<keyword evidence="17" id="KW-1185">Reference proteome</keyword>
<evidence type="ECO:0000256" key="12">
    <source>
        <dbReference type="PROSITE-ProRule" id="PRU01360"/>
    </source>
</evidence>
<evidence type="ECO:0000256" key="5">
    <source>
        <dbReference type="ARBA" id="ARBA00022496"/>
    </source>
</evidence>
<feature type="signal peptide" evidence="14">
    <location>
        <begin position="1"/>
        <end position="35"/>
    </location>
</feature>
<evidence type="ECO:0000256" key="8">
    <source>
        <dbReference type="ARBA" id="ARBA00023077"/>
    </source>
</evidence>
<dbReference type="Pfam" id="PF07660">
    <property type="entry name" value="STN"/>
    <property type="match status" value="1"/>
</dbReference>
<dbReference type="Pfam" id="PF00593">
    <property type="entry name" value="TonB_dep_Rec_b-barrel"/>
    <property type="match status" value="1"/>
</dbReference>
<dbReference type="GO" id="GO:0038023">
    <property type="term" value="F:signaling receptor activity"/>
    <property type="evidence" value="ECO:0007669"/>
    <property type="project" value="InterPro"/>
</dbReference>
<evidence type="ECO:0000256" key="14">
    <source>
        <dbReference type="SAM" id="SignalP"/>
    </source>
</evidence>
<dbReference type="Gene3D" id="2.40.170.20">
    <property type="entry name" value="TonB-dependent receptor, beta-barrel domain"/>
    <property type="match status" value="1"/>
</dbReference>
<evidence type="ECO:0000256" key="9">
    <source>
        <dbReference type="ARBA" id="ARBA00023136"/>
    </source>
</evidence>
<comment type="subcellular location">
    <subcellularLocation>
        <location evidence="1 12">Cell outer membrane</location>
        <topology evidence="1 12">Multi-pass membrane protein</topology>
    </subcellularLocation>
</comment>
<organism evidence="16 17">
    <name type="scientific">Pigmentiphaga aceris</name>
    <dbReference type="NCBI Taxonomy" id="1940612"/>
    <lineage>
        <taxon>Bacteria</taxon>
        <taxon>Pseudomonadati</taxon>
        <taxon>Pseudomonadota</taxon>
        <taxon>Betaproteobacteria</taxon>
        <taxon>Burkholderiales</taxon>
        <taxon>Alcaligenaceae</taxon>
        <taxon>Pigmentiphaga</taxon>
    </lineage>
</organism>
<dbReference type="EMBL" id="CP043046">
    <property type="protein sequence ID" value="QEI06632.1"/>
    <property type="molecule type" value="Genomic_DNA"/>
</dbReference>
<dbReference type="PANTHER" id="PTHR32552:SF82">
    <property type="entry name" value="FCUA PROTEIN"/>
    <property type="match status" value="1"/>
</dbReference>
<evidence type="ECO:0000256" key="2">
    <source>
        <dbReference type="ARBA" id="ARBA00009810"/>
    </source>
</evidence>
<keyword evidence="5" id="KW-0410">Iron transport</keyword>
<reference evidence="16 17" key="1">
    <citation type="submission" date="2019-08" db="EMBL/GenBank/DDBJ databases">
        <title>Amphibian skin-associated Pigmentiphaga: genome sequence and occurrence across geography and hosts.</title>
        <authorList>
            <person name="Bletz M.C."/>
            <person name="Bunk B."/>
            <person name="Sproeer C."/>
            <person name="Biwer P."/>
            <person name="Reiter S."/>
            <person name="Rabemananjara F.C.E."/>
            <person name="Schulz S."/>
            <person name="Overmann J."/>
            <person name="Vences M."/>
        </authorList>
    </citation>
    <scope>NUCLEOTIDE SEQUENCE [LARGE SCALE GENOMIC DNA]</scope>
    <source>
        <strain evidence="16 17">Mada1488</strain>
    </source>
</reference>
<dbReference type="InterPro" id="IPR036942">
    <property type="entry name" value="Beta-barrel_TonB_sf"/>
</dbReference>
<protein>
    <submittedName>
        <fullName evidence="16">TonB-dependent receptor</fullName>
    </submittedName>
</protein>
<evidence type="ECO:0000256" key="3">
    <source>
        <dbReference type="ARBA" id="ARBA00022448"/>
    </source>
</evidence>
<dbReference type="InterPro" id="IPR012910">
    <property type="entry name" value="Plug_dom"/>
</dbReference>
<dbReference type="OrthoDB" id="5346107at2"/>
<dbReference type="PANTHER" id="PTHR32552">
    <property type="entry name" value="FERRICHROME IRON RECEPTOR-RELATED"/>
    <property type="match status" value="1"/>
</dbReference>
<dbReference type="Proteomes" id="UP000325161">
    <property type="component" value="Chromosome"/>
</dbReference>
<dbReference type="SUPFAM" id="SSF56935">
    <property type="entry name" value="Porins"/>
    <property type="match status" value="1"/>
</dbReference>
<gene>
    <name evidence="16" type="ORF">FXN63_12910</name>
</gene>
<keyword evidence="4 12" id="KW-1134">Transmembrane beta strand</keyword>
<keyword evidence="3 12" id="KW-0813">Transport</keyword>
<keyword evidence="10 16" id="KW-0675">Receptor</keyword>
<evidence type="ECO:0000256" key="6">
    <source>
        <dbReference type="ARBA" id="ARBA00022692"/>
    </source>
</evidence>
<keyword evidence="7" id="KW-0408">Iron</keyword>
<evidence type="ECO:0000259" key="15">
    <source>
        <dbReference type="SMART" id="SM00965"/>
    </source>
</evidence>
<dbReference type="Gene3D" id="2.170.130.10">
    <property type="entry name" value="TonB-dependent receptor, plug domain"/>
    <property type="match status" value="1"/>
</dbReference>
<dbReference type="InterPro" id="IPR011662">
    <property type="entry name" value="Secretin/TonB_short_N"/>
</dbReference>
<dbReference type="InterPro" id="IPR039426">
    <property type="entry name" value="TonB-dep_rcpt-like"/>
</dbReference>
<sequence>MHVIHARQAPRPTRRSRAKWTALFAAMMVAANALAQSPALSLDMPAQPLDRALQTLARQAGVQIVFVTELTAQRQAPALKGTLTVREALERLTANTGLVVRAQSGDTYTLDRPQVGARATLPTVTVTASPDTLPRAYAGGQVATGGRLGLLGNVDAMETPFNVTSYTSELIENTQSMSLKDVLDNDPSVRASSPRGAETDSLMIRGFEFTGREAIVNGMYGMADNRGTMIEAAERIEIHKGPSAMLNGVSPWGSSPGGSINYVLKRAEDTPLTRLTTSYASGGQLGAHADLGRRFGENKEFGVRLNAVHRDGDLGVDHTNNKESMAALALDYRGDKLRLFGDFGYQDRMLRGGWSSTRIGSTVRIPDAPEATINSKQPWEFFDGQNRYAMIRAEYDLTPNWTAGAAFGDNTSDEQYLLTIDSINNVNGNKSGTPYFIPAQSKNTTKEISLKGKFDTGFVSHNLSVIASKNEASRGQLTYDVPGYGNNSLPSNIYRPSYFPAPNISGLNSSAVRMTSRYDYSGIAVADIMKLLDDRLVIMAGARQQKLGFTNYNYNTGAATSGYTKDRISPSVGLVYKLLPGLSVYGSYIESLNPGGTVSTFYANSGQILPPYVTKQKEAGVKYDFGSVTTTASLFDVSVPSSLEVASITSGGRPTLAQDGEERHRGLEFNVFGEPVRGWRVLGGFMLLDAEMTKTQGGINDGKRARGAPRANINIGTEWDVPGVAGLTLTGRALHTTREYIDLTNTNARSIPAWTRYDVGARYATKAFNTPMMLRLQIDNVFDRNYWAAASRGVLTMGSPRTIRLSATFDF</sequence>
<dbReference type="CDD" id="cd01347">
    <property type="entry name" value="ligand_gated_channel"/>
    <property type="match status" value="1"/>
</dbReference>
<dbReference type="Gene3D" id="3.55.50.30">
    <property type="match status" value="1"/>
</dbReference>
<evidence type="ECO:0000313" key="16">
    <source>
        <dbReference type="EMBL" id="QEI06632.1"/>
    </source>
</evidence>
<accession>A0A5C0AW07</accession>
<evidence type="ECO:0000313" key="17">
    <source>
        <dbReference type="Proteomes" id="UP000325161"/>
    </source>
</evidence>
<keyword evidence="9 12" id="KW-0472">Membrane</keyword>
<evidence type="ECO:0000256" key="4">
    <source>
        <dbReference type="ARBA" id="ARBA00022452"/>
    </source>
</evidence>
<dbReference type="InterPro" id="IPR010105">
    <property type="entry name" value="TonB_sidphr_rcpt"/>
</dbReference>
<evidence type="ECO:0000256" key="1">
    <source>
        <dbReference type="ARBA" id="ARBA00004571"/>
    </source>
</evidence>
<keyword evidence="5" id="KW-0406">Ion transport</keyword>
<keyword evidence="14" id="KW-0732">Signal</keyword>
<keyword evidence="11 12" id="KW-0998">Cell outer membrane</keyword>
<feature type="chain" id="PRO_5022942299" evidence="14">
    <location>
        <begin position="36"/>
        <end position="811"/>
    </location>
</feature>
<dbReference type="PROSITE" id="PS52016">
    <property type="entry name" value="TONB_DEPENDENT_REC_3"/>
    <property type="match status" value="1"/>
</dbReference>
<dbReference type="SMART" id="SM00965">
    <property type="entry name" value="STN"/>
    <property type="match status" value="1"/>
</dbReference>
<evidence type="ECO:0000256" key="7">
    <source>
        <dbReference type="ARBA" id="ARBA00023004"/>
    </source>
</evidence>
<dbReference type="GO" id="GO:0015344">
    <property type="term" value="F:siderophore uptake transmembrane transporter activity"/>
    <property type="evidence" value="ECO:0007669"/>
    <property type="project" value="TreeGrafter"/>
</dbReference>
<keyword evidence="8 13" id="KW-0798">TonB box</keyword>
<evidence type="ECO:0000256" key="13">
    <source>
        <dbReference type="RuleBase" id="RU003357"/>
    </source>
</evidence>
<dbReference type="GO" id="GO:0009279">
    <property type="term" value="C:cell outer membrane"/>
    <property type="evidence" value="ECO:0007669"/>
    <property type="project" value="UniProtKB-SubCell"/>
</dbReference>
<proteinExistence type="inferred from homology"/>
<dbReference type="GO" id="GO:0015891">
    <property type="term" value="P:siderophore transport"/>
    <property type="evidence" value="ECO:0007669"/>
    <property type="project" value="InterPro"/>
</dbReference>
<evidence type="ECO:0000256" key="10">
    <source>
        <dbReference type="ARBA" id="ARBA00023170"/>
    </source>
</evidence>
<dbReference type="InterPro" id="IPR000531">
    <property type="entry name" value="Beta-barrel_TonB"/>
</dbReference>
<dbReference type="NCBIfam" id="TIGR01783">
    <property type="entry name" value="TonB-siderophor"/>
    <property type="match status" value="1"/>
</dbReference>
<dbReference type="InterPro" id="IPR037066">
    <property type="entry name" value="Plug_dom_sf"/>
</dbReference>
<comment type="similarity">
    <text evidence="2 12 13">Belongs to the TonB-dependent receptor family.</text>
</comment>
<dbReference type="KEGG" id="pacr:FXN63_12910"/>
<dbReference type="AlphaFoldDB" id="A0A5C0AW07"/>
<name>A0A5C0AW07_9BURK</name>
<feature type="domain" description="Secretin/TonB short N-terminal" evidence="15">
    <location>
        <begin position="62"/>
        <end position="113"/>
    </location>
</feature>
<evidence type="ECO:0000256" key="11">
    <source>
        <dbReference type="ARBA" id="ARBA00023237"/>
    </source>
</evidence>
<dbReference type="Pfam" id="PF07715">
    <property type="entry name" value="Plug"/>
    <property type="match status" value="1"/>
</dbReference>
<keyword evidence="6 12" id="KW-0812">Transmembrane</keyword>